<protein>
    <submittedName>
        <fullName evidence="1">Uncharacterized protein</fullName>
    </submittedName>
</protein>
<organism evidence="1">
    <name type="scientific">hydrothermal vent metagenome</name>
    <dbReference type="NCBI Taxonomy" id="652676"/>
    <lineage>
        <taxon>unclassified sequences</taxon>
        <taxon>metagenomes</taxon>
        <taxon>ecological metagenomes</taxon>
    </lineage>
</organism>
<reference evidence="1" key="1">
    <citation type="submission" date="2018-06" db="EMBL/GenBank/DDBJ databases">
        <authorList>
            <person name="Zhirakovskaya E."/>
        </authorList>
    </citation>
    <scope>NUCLEOTIDE SEQUENCE</scope>
</reference>
<dbReference type="EMBL" id="UOFF01000051">
    <property type="protein sequence ID" value="VAW54114.1"/>
    <property type="molecule type" value="Genomic_DNA"/>
</dbReference>
<sequence>MKKNTQELEKIFEFLNVLKESLFELYVNGYKPDIISHKLNISHYENDYNILINTIKNV</sequence>
<gene>
    <name evidence="1" type="ORF">MNBD_GAMMA07-764</name>
</gene>
<evidence type="ECO:0000313" key="1">
    <source>
        <dbReference type="EMBL" id="VAW54114.1"/>
    </source>
</evidence>
<proteinExistence type="predicted"/>
<accession>A0A3B0XDM3</accession>
<dbReference type="AlphaFoldDB" id="A0A3B0XDM3"/>
<name>A0A3B0XDM3_9ZZZZ</name>